<evidence type="ECO:0000313" key="3">
    <source>
        <dbReference type="Proteomes" id="UP001178461"/>
    </source>
</evidence>
<organism evidence="2 3">
    <name type="scientific">Podarcis lilfordi</name>
    <name type="common">Lilford's wall lizard</name>
    <dbReference type="NCBI Taxonomy" id="74358"/>
    <lineage>
        <taxon>Eukaryota</taxon>
        <taxon>Metazoa</taxon>
        <taxon>Chordata</taxon>
        <taxon>Craniata</taxon>
        <taxon>Vertebrata</taxon>
        <taxon>Euteleostomi</taxon>
        <taxon>Lepidosauria</taxon>
        <taxon>Squamata</taxon>
        <taxon>Bifurcata</taxon>
        <taxon>Unidentata</taxon>
        <taxon>Episquamata</taxon>
        <taxon>Laterata</taxon>
        <taxon>Lacertibaenia</taxon>
        <taxon>Lacertidae</taxon>
        <taxon>Podarcis</taxon>
    </lineage>
</organism>
<dbReference type="EMBL" id="OX395143">
    <property type="protein sequence ID" value="CAI5797506.1"/>
    <property type="molecule type" value="Genomic_DNA"/>
</dbReference>
<evidence type="ECO:0000313" key="2">
    <source>
        <dbReference type="EMBL" id="CAI5797506.1"/>
    </source>
</evidence>
<gene>
    <name evidence="2" type="ORF">PODLI_1B006412</name>
</gene>
<keyword evidence="3" id="KW-1185">Reference proteome</keyword>
<name>A0AA35LK76_9SAUR</name>
<feature type="region of interest" description="Disordered" evidence="1">
    <location>
        <begin position="1"/>
        <end position="35"/>
    </location>
</feature>
<dbReference type="Proteomes" id="UP001178461">
    <property type="component" value="Chromosome 16"/>
</dbReference>
<dbReference type="AlphaFoldDB" id="A0AA35LK76"/>
<feature type="compositionally biased region" description="Basic and acidic residues" evidence="1">
    <location>
        <begin position="224"/>
        <end position="241"/>
    </location>
</feature>
<protein>
    <submittedName>
        <fullName evidence="2">Uncharacterized protein</fullName>
    </submittedName>
</protein>
<reference evidence="2" key="1">
    <citation type="submission" date="2022-12" db="EMBL/GenBank/DDBJ databases">
        <authorList>
            <person name="Alioto T."/>
            <person name="Alioto T."/>
            <person name="Gomez Garrido J."/>
        </authorList>
    </citation>
    <scope>NUCLEOTIDE SEQUENCE</scope>
</reference>
<accession>A0AA35LK76</accession>
<evidence type="ECO:0000256" key="1">
    <source>
        <dbReference type="SAM" id="MobiDB-lite"/>
    </source>
</evidence>
<feature type="region of interest" description="Disordered" evidence="1">
    <location>
        <begin position="183"/>
        <end position="241"/>
    </location>
</feature>
<feature type="region of interest" description="Disordered" evidence="1">
    <location>
        <begin position="256"/>
        <end position="335"/>
    </location>
</feature>
<proteinExistence type="predicted"/>
<sequence>MEEPSENRNVVQDLKEDLEEQDLAPSLPNGSLAHSSPETGIDLWIWVPYLAGPNWNSAPSQGLERCLRELPLNTPSQPWSPTASSSDSSSYVKRLHPWTMEEVEALSSAQEDMGSKVDWTLWQKGTEFRPWSTLLTPEEERGLPSTREPELVIMDSQASSASPLPIVERFLANIAMSQLLPSNIPPDDAKSPGDVVPRRSWQGMVGSHPTKAAADPSHQPVLESWKEEGAAQETAAKEKPLKGVLKRLKELINSHPPHIFRRNHNSSWQSALRQKMRKGTCGSPPGQVKLDAEDEELPAPSPENAAARGGSSCPVAPSDRSSTFQTERGRKRSWSEAEDRNIFAVFKMEEQFEDGNLVQHLNEAPGEERDLAPSLHLAVEEMKGQNFY</sequence>